<comment type="caution">
    <text evidence="1">The sequence shown here is derived from an EMBL/GenBank/DDBJ whole genome shotgun (WGS) entry which is preliminary data.</text>
</comment>
<proteinExistence type="predicted"/>
<reference evidence="2" key="1">
    <citation type="journal article" date="2020" name="Sci. Rep.">
        <title>Chromosome-scale genome assembly for the duckweed Spirodela intermedia, integrating cytogenetic maps, PacBio and Oxford Nanopore libraries.</title>
        <authorList>
            <person name="Hoang P.T.N."/>
            <person name="Fiebig A."/>
            <person name="Novak P."/>
            <person name="Macas J."/>
            <person name="Cao H.X."/>
            <person name="Stepanenko A."/>
            <person name="Chen G."/>
            <person name="Borisjuk N."/>
            <person name="Scholz U."/>
            <person name="Schubert I."/>
        </authorList>
    </citation>
    <scope>NUCLEOTIDE SEQUENCE [LARGE SCALE GENOMIC DNA]</scope>
</reference>
<dbReference type="EMBL" id="CACRZD030000120">
    <property type="protein sequence ID" value="CAA6674542.1"/>
    <property type="molecule type" value="Genomic_DNA"/>
</dbReference>
<evidence type="ECO:0000313" key="2">
    <source>
        <dbReference type="Proteomes" id="UP001189122"/>
    </source>
</evidence>
<accession>A0ABN7E9M7</accession>
<gene>
    <name evidence="1" type="ORF">SI7747_UN020900</name>
</gene>
<keyword evidence="2" id="KW-1185">Reference proteome</keyword>
<protein>
    <submittedName>
        <fullName evidence="1">Uncharacterized protein</fullName>
    </submittedName>
</protein>
<organism evidence="1 2">
    <name type="scientific">Spirodela intermedia</name>
    <name type="common">Intermediate duckweed</name>
    <dbReference type="NCBI Taxonomy" id="51605"/>
    <lineage>
        <taxon>Eukaryota</taxon>
        <taxon>Viridiplantae</taxon>
        <taxon>Streptophyta</taxon>
        <taxon>Embryophyta</taxon>
        <taxon>Tracheophyta</taxon>
        <taxon>Spermatophyta</taxon>
        <taxon>Magnoliopsida</taxon>
        <taxon>Liliopsida</taxon>
        <taxon>Araceae</taxon>
        <taxon>Lemnoideae</taxon>
        <taxon>Spirodela</taxon>
    </lineage>
</organism>
<sequence>MNFDSRRIRTCAAKSFSRVYDHSLPHSRWPPVTWKGSGNARALFGPQAKPLEPLLARGLLPDCASNPLAAPAGRRAKLSMTKGLNTLHHRNMPTNKSSLS</sequence>
<name>A0ABN7E9M7_SPIIN</name>
<dbReference type="Proteomes" id="UP001189122">
    <property type="component" value="Unassembled WGS sequence"/>
</dbReference>
<evidence type="ECO:0000313" key="1">
    <source>
        <dbReference type="EMBL" id="CAA6674542.1"/>
    </source>
</evidence>